<dbReference type="AlphaFoldDB" id="A0A9D1KVD2"/>
<accession>A0A9D1KVD2</accession>
<dbReference type="InterPro" id="IPR002641">
    <property type="entry name" value="PNPLA_dom"/>
</dbReference>
<feature type="active site" description="Proton acceptor" evidence="4">
    <location>
        <position position="160"/>
    </location>
</feature>
<evidence type="ECO:0000313" key="6">
    <source>
        <dbReference type="EMBL" id="HIU02061.1"/>
    </source>
</evidence>
<dbReference type="CDD" id="cd07208">
    <property type="entry name" value="Pat_hypo_Ecoli_yjju_like"/>
    <property type="match status" value="1"/>
</dbReference>
<dbReference type="SUPFAM" id="SSF52151">
    <property type="entry name" value="FabD/lysophospholipase-like"/>
    <property type="match status" value="1"/>
</dbReference>
<comment type="caution">
    <text evidence="4">Lacks conserved residue(s) required for the propagation of feature annotation.</text>
</comment>
<dbReference type="GO" id="GO:0016042">
    <property type="term" value="P:lipid catabolic process"/>
    <property type="evidence" value="ECO:0007669"/>
    <property type="project" value="UniProtKB-UniRule"/>
</dbReference>
<feature type="domain" description="PNPLA" evidence="5">
    <location>
        <begin position="7"/>
        <end position="173"/>
    </location>
</feature>
<feature type="short sequence motif" description="GXSXG" evidence="4">
    <location>
        <begin position="38"/>
        <end position="42"/>
    </location>
</feature>
<evidence type="ECO:0000259" key="5">
    <source>
        <dbReference type="PROSITE" id="PS51635"/>
    </source>
</evidence>
<dbReference type="PANTHER" id="PTHR14226">
    <property type="entry name" value="NEUROPATHY TARGET ESTERASE/SWISS CHEESE D.MELANOGASTER"/>
    <property type="match status" value="1"/>
</dbReference>
<dbReference type="InterPro" id="IPR037483">
    <property type="entry name" value="YjjU-like"/>
</dbReference>
<name>A0A9D1KVD2_9FIRM</name>
<comment type="caution">
    <text evidence="6">The sequence shown here is derived from an EMBL/GenBank/DDBJ whole genome shotgun (WGS) entry which is preliminary data.</text>
</comment>
<dbReference type="Gene3D" id="3.40.1090.10">
    <property type="entry name" value="Cytosolic phospholipase A2 catalytic domain"/>
    <property type="match status" value="2"/>
</dbReference>
<evidence type="ECO:0000256" key="1">
    <source>
        <dbReference type="ARBA" id="ARBA00022801"/>
    </source>
</evidence>
<reference evidence="6" key="2">
    <citation type="journal article" date="2021" name="PeerJ">
        <title>Extensive microbial diversity within the chicken gut microbiome revealed by metagenomics and culture.</title>
        <authorList>
            <person name="Gilroy R."/>
            <person name="Ravi A."/>
            <person name="Getino M."/>
            <person name="Pursley I."/>
            <person name="Horton D.L."/>
            <person name="Alikhan N.F."/>
            <person name="Baker D."/>
            <person name="Gharbi K."/>
            <person name="Hall N."/>
            <person name="Watson M."/>
            <person name="Adriaenssens E.M."/>
            <person name="Foster-Nyarko E."/>
            <person name="Jarju S."/>
            <person name="Secka A."/>
            <person name="Antonio M."/>
            <person name="Oren A."/>
            <person name="Chaudhuri R.R."/>
            <person name="La Ragione R."/>
            <person name="Hildebrand F."/>
            <person name="Pallen M.J."/>
        </authorList>
    </citation>
    <scope>NUCLEOTIDE SEQUENCE</scope>
    <source>
        <strain evidence="6">CHK187-14744</strain>
    </source>
</reference>
<feature type="active site" description="Nucleophile" evidence="4">
    <location>
        <position position="40"/>
    </location>
</feature>
<evidence type="ECO:0000256" key="3">
    <source>
        <dbReference type="ARBA" id="ARBA00023098"/>
    </source>
</evidence>
<dbReference type="PROSITE" id="PS51635">
    <property type="entry name" value="PNPLA"/>
    <property type="match status" value="1"/>
</dbReference>
<dbReference type="PANTHER" id="PTHR14226:SF25">
    <property type="entry name" value="PHOSPHOESTERASE"/>
    <property type="match status" value="1"/>
</dbReference>
<dbReference type="Pfam" id="PF19890">
    <property type="entry name" value="DUF6363"/>
    <property type="match status" value="1"/>
</dbReference>
<dbReference type="InterPro" id="IPR045943">
    <property type="entry name" value="DUF6363"/>
</dbReference>
<keyword evidence="3 4" id="KW-0443">Lipid metabolism</keyword>
<dbReference type="GO" id="GO:0016787">
    <property type="term" value="F:hydrolase activity"/>
    <property type="evidence" value="ECO:0007669"/>
    <property type="project" value="UniProtKB-UniRule"/>
</dbReference>
<dbReference type="EMBL" id="DVLT01000014">
    <property type="protein sequence ID" value="HIU02061.1"/>
    <property type="molecule type" value="Genomic_DNA"/>
</dbReference>
<organism evidence="6 7">
    <name type="scientific">Candidatus Onthocola gallistercoris</name>
    <dbReference type="NCBI Taxonomy" id="2840876"/>
    <lineage>
        <taxon>Bacteria</taxon>
        <taxon>Bacillati</taxon>
        <taxon>Bacillota</taxon>
        <taxon>Bacilli</taxon>
        <taxon>Candidatus Onthocola</taxon>
    </lineage>
</organism>
<feature type="short sequence motif" description="DGA/G" evidence="4">
    <location>
        <begin position="160"/>
        <end position="162"/>
    </location>
</feature>
<evidence type="ECO:0000256" key="4">
    <source>
        <dbReference type="PROSITE-ProRule" id="PRU01161"/>
    </source>
</evidence>
<protein>
    <submittedName>
        <fullName evidence="6">Patatin family protein</fullName>
    </submittedName>
</protein>
<sequence>MTVKSGLVLEGGAVRGIFTAGALDYLLEKDMTVDYTVGVSAGSCNAVDFVSRQFDRTRQCFMPERKSRYLTSESIFKKHSIFDMDLIFDKYPREIYPFDFDTFFHSDTECEIVVTNCRTGKAEYKSEAADKIRLMELCRASSSMPLATPMVLVDGEWYVDGGVGDSIPVKRAISKGCDKLIIILTRPKEYRKQANTRTDKIWKLYLRKYPNLAKAMCHRYKVYNTQVEWVDRLEKEGRAFVLRPEIPVVSRIEQDHEKLMEFYRHGYISMMRRYDELCRFLEE</sequence>
<keyword evidence="1 4" id="KW-0378">Hydrolase</keyword>
<proteinExistence type="predicted"/>
<gene>
    <name evidence="6" type="ORF">IAB63_02275</name>
</gene>
<dbReference type="Proteomes" id="UP000824164">
    <property type="component" value="Unassembled WGS sequence"/>
</dbReference>
<evidence type="ECO:0000313" key="7">
    <source>
        <dbReference type="Proteomes" id="UP000824164"/>
    </source>
</evidence>
<evidence type="ECO:0000256" key="2">
    <source>
        <dbReference type="ARBA" id="ARBA00022963"/>
    </source>
</evidence>
<dbReference type="InterPro" id="IPR050301">
    <property type="entry name" value="NTE"/>
</dbReference>
<dbReference type="Pfam" id="PF01734">
    <property type="entry name" value="Patatin"/>
    <property type="match status" value="1"/>
</dbReference>
<dbReference type="InterPro" id="IPR016035">
    <property type="entry name" value="Acyl_Trfase/lysoPLipase"/>
</dbReference>
<keyword evidence="2 4" id="KW-0442">Lipid degradation</keyword>
<reference evidence="6" key="1">
    <citation type="submission" date="2020-10" db="EMBL/GenBank/DDBJ databases">
        <authorList>
            <person name="Gilroy R."/>
        </authorList>
    </citation>
    <scope>NUCLEOTIDE SEQUENCE</scope>
    <source>
        <strain evidence="6">CHK187-14744</strain>
    </source>
</reference>